<evidence type="ECO:0000259" key="12">
    <source>
        <dbReference type="PROSITE" id="PS50071"/>
    </source>
</evidence>
<keyword evidence="5 9" id="KW-0238">DNA-binding</keyword>
<evidence type="ECO:0000256" key="6">
    <source>
        <dbReference type="ARBA" id="ARBA00023155"/>
    </source>
</evidence>
<dbReference type="Proteomes" id="UP000623129">
    <property type="component" value="Unassembled WGS sequence"/>
</dbReference>
<evidence type="ECO:0000256" key="2">
    <source>
        <dbReference type="ARBA" id="ARBA00006789"/>
    </source>
</evidence>
<dbReference type="PROSITE" id="PS50848">
    <property type="entry name" value="START"/>
    <property type="match status" value="1"/>
</dbReference>
<feature type="domain" description="START" evidence="13">
    <location>
        <begin position="200"/>
        <end position="435"/>
    </location>
</feature>
<keyword evidence="6 9" id="KW-0371">Homeobox</keyword>
<accession>A0A833RNS6</accession>
<comment type="caution">
    <text evidence="14">The sequence shown here is derived from an EMBL/GenBank/DDBJ whole genome shotgun (WGS) entry which is preliminary data.</text>
</comment>
<dbReference type="SUPFAM" id="SSF55961">
    <property type="entry name" value="Bet v1-like"/>
    <property type="match status" value="2"/>
</dbReference>
<evidence type="ECO:0000256" key="10">
    <source>
        <dbReference type="RuleBase" id="RU000682"/>
    </source>
</evidence>
<dbReference type="GO" id="GO:0008289">
    <property type="term" value="F:lipid binding"/>
    <property type="evidence" value="ECO:0007669"/>
    <property type="project" value="InterPro"/>
</dbReference>
<name>A0A833RNS6_9POAL</name>
<keyword evidence="15" id="KW-1185">Reference proteome</keyword>
<dbReference type="PANTHER" id="PTHR45654:SF1">
    <property type="entry name" value="HOMEOBOX-LEUCINE ZIPPER PROTEIN HDG11"/>
    <property type="match status" value="1"/>
</dbReference>
<dbReference type="Pfam" id="PF00046">
    <property type="entry name" value="Homeodomain"/>
    <property type="match status" value="1"/>
</dbReference>
<dbReference type="Gene3D" id="3.30.530.20">
    <property type="match status" value="1"/>
</dbReference>
<dbReference type="GO" id="GO:0005634">
    <property type="term" value="C:nucleus"/>
    <property type="evidence" value="ECO:0007669"/>
    <property type="project" value="UniProtKB-SubCell"/>
</dbReference>
<organism evidence="14 15">
    <name type="scientific">Carex littledalei</name>
    <dbReference type="NCBI Taxonomy" id="544730"/>
    <lineage>
        <taxon>Eukaryota</taxon>
        <taxon>Viridiplantae</taxon>
        <taxon>Streptophyta</taxon>
        <taxon>Embryophyta</taxon>
        <taxon>Tracheophyta</taxon>
        <taxon>Spermatophyta</taxon>
        <taxon>Magnoliopsida</taxon>
        <taxon>Liliopsida</taxon>
        <taxon>Poales</taxon>
        <taxon>Cyperaceae</taxon>
        <taxon>Cyperoideae</taxon>
        <taxon>Cariceae</taxon>
        <taxon>Carex</taxon>
        <taxon>Carex subgen. Euthyceras</taxon>
    </lineage>
</organism>
<reference evidence="14" key="1">
    <citation type="submission" date="2020-01" db="EMBL/GenBank/DDBJ databases">
        <title>Genome sequence of Kobresia littledalei, the first chromosome-level genome in the family Cyperaceae.</title>
        <authorList>
            <person name="Qu G."/>
        </authorList>
    </citation>
    <scope>NUCLEOTIDE SEQUENCE</scope>
    <source>
        <strain evidence="14">C.B.Clarke</strain>
        <tissue evidence="14">Leaf</tissue>
    </source>
</reference>
<dbReference type="EMBL" id="SWLB01000005">
    <property type="protein sequence ID" value="KAF3338603.1"/>
    <property type="molecule type" value="Genomic_DNA"/>
</dbReference>
<dbReference type="AlphaFoldDB" id="A0A833RNS6"/>
<comment type="similarity">
    <text evidence="2">Belongs to the HD-ZIP homeobox family. Class IV subfamily.</text>
</comment>
<dbReference type="InterPro" id="IPR002913">
    <property type="entry name" value="START_lipid-bd_dom"/>
</dbReference>
<dbReference type="PROSITE" id="PS00027">
    <property type="entry name" value="HOMEOBOX_1"/>
    <property type="match status" value="1"/>
</dbReference>
<dbReference type="InterPro" id="IPR023393">
    <property type="entry name" value="START-like_dom_sf"/>
</dbReference>
<keyword evidence="8 9" id="KW-0539">Nucleus</keyword>
<protein>
    <submittedName>
        <fullName evidence="14">Homeobox-leucine zipper protein ROC8-like protein</fullName>
    </submittedName>
</protein>
<dbReference type="Pfam" id="PF01852">
    <property type="entry name" value="START"/>
    <property type="match status" value="1"/>
</dbReference>
<evidence type="ECO:0000313" key="14">
    <source>
        <dbReference type="EMBL" id="KAF3338603.1"/>
    </source>
</evidence>
<dbReference type="GO" id="GO:0003677">
    <property type="term" value="F:DNA binding"/>
    <property type="evidence" value="ECO:0007669"/>
    <property type="project" value="UniProtKB-UniRule"/>
</dbReference>
<dbReference type="Gene3D" id="1.10.10.60">
    <property type="entry name" value="Homeodomain-like"/>
    <property type="match status" value="1"/>
</dbReference>
<dbReference type="GO" id="GO:0030154">
    <property type="term" value="P:cell differentiation"/>
    <property type="evidence" value="ECO:0007669"/>
    <property type="project" value="UniProtKB-ARBA"/>
</dbReference>
<sequence>MDFGEEPDNWSNGNKRKKRYHRHTPRQIQLLESMFKECPHPDEKQRLHLSREVGLDPRQIKFWFQNRRTQMKTQHERADNCFLRAENDKIRCENIAMREALKKVSCPHCGAPPIPEDSYFDEQKLRMENTQLKEELDRVSSLTSNYMGRPMTQLPPALSFSSLDLTVGGLRNLSVGPSLDLDLLTGGSSNMAFSFPTAISEMERPIMAEMAAAAMDELVKIAQSEEPLWVEVGEGREVLSLDVYDNLFPKHGSQFRGPGIQIEASRDSGLVCMNATSLVDMFLDSRKWIEFFPTIVSKARTIDILADGLIGRSGSLHLMYEELHVLSPVAPTRELYFLRYCRQIEQDLWAIADVSVDLSRDNQFATPSSTRRLPSGCLIQEIPNGYSKIIWVEHMEIEDRNMVHQLYRDLVISGVAFGAHRWLVTLQRTCEWFACLAAVANSPRDIRGVTPEGKRSMMKLSQKMVNNFCASLSASQMHKWTAISGVNDDSVLVTVHRSCGPGQPSGVVICAATSIWLPVSCERVFNFLKEERPQWDVLSSGNSVHEVTSMTCGSNAGNCISLLRVSGLNTSQNSMLILQETCTDASGSLVVYSPIEFNYINIVMSGEDPSNIPLQPSSGFTILPDVRVPGSTYGASTSSNLTGNTYGSLVTVAFQILVSSLPSAKLNVESVSTVNSLINTTVQRIKAALT</sequence>
<dbReference type="FunFam" id="3.30.530.20:FF:000026">
    <property type="entry name" value="Homeobox-leucine zipper protein GLABRA 2"/>
    <property type="match status" value="1"/>
</dbReference>
<dbReference type="OrthoDB" id="6159439at2759"/>
<dbReference type="CDD" id="cd08875">
    <property type="entry name" value="START_ArGLABRA2_like"/>
    <property type="match status" value="1"/>
</dbReference>
<dbReference type="InterPro" id="IPR042160">
    <property type="entry name" value="HD-Zip_IV"/>
</dbReference>
<feature type="domain" description="Homeobox" evidence="12">
    <location>
        <begin position="14"/>
        <end position="74"/>
    </location>
</feature>
<evidence type="ECO:0000256" key="4">
    <source>
        <dbReference type="ARBA" id="ARBA00023054"/>
    </source>
</evidence>
<dbReference type="Pfam" id="PF25797">
    <property type="entry name" value="PDF2_C"/>
    <property type="match status" value="1"/>
</dbReference>
<keyword evidence="3" id="KW-0805">Transcription regulation</keyword>
<keyword evidence="7" id="KW-0804">Transcription</keyword>
<dbReference type="InterPro" id="IPR057993">
    <property type="entry name" value="HD-Zip_IV_C"/>
</dbReference>
<evidence type="ECO:0000256" key="11">
    <source>
        <dbReference type="SAM" id="MobiDB-lite"/>
    </source>
</evidence>
<evidence type="ECO:0000259" key="13">
    <source>
        <dbReference type="PROSITE" id="PS50848"/>
    </source>
</evidence>
<evidence type="ECO:0000256" key="8">
    <source>
        <dbReference type="ARBA" id="ARBA00023242"/>
    </source>
</evidence>
<comment type="subcellular location">
    <subcellularLocation>
        <location evidence="1 9 10">Nucleus</location>
    </subcellularLocation>
</comment>
<dbReference type="GO" id="GO:0000981">
    <property type="term" value="F:DNA-binding transcription factor activity, RNA polymerase II-specific"/>
    <property type="evidence" value="ECO:0007669"/>
    <property type="project" value="InterPro"/>
</dbReference>
<feature type="DNA-binding region" description="Homeobox" evidence="9">
    <location>
        <begin position="16"/>
        <end position="75"/>
    </location>
</feature>
<dbReference type="FunFam" id="1.10.10.60:FF:000229">
    <property type="entry name" value="Homeobox-leucine zipper protein HDG1"/>
    <property type="match status" value="1"/>
</dbReference>
<feature type="compositionally biased region" description="Basic residues" evidence="11">
    <location>
        <begin position="14"/>
        <end position="24"/>
    </location>
</feature>
<dbReference type="SUPFAM" id="SSF46689">
    <property type="entry name" value="Homeodomain-like"/>
    <property type="match status" value="1"/>
</dbReference>
<evidence type="ECO:0000256" key="7">
    <source>
        <dbReference type="ARBA" id="ARBA00023163"/>
    </source>
</evidence>
<dbReference type="PANTHER" id="PTHR45654">
    <property type="entry name" value="HOMEOBOX-LEUCINE ZIPPER PROTEIN MERISTEM L1"/>
    <property type="match status" value="1"/>
</dbReference>
<dbReference type="InterPro" id="IPR001356">
    <property type="entry name" value="HD"/>
</dbReference>
<evidence type="ECO:0000256" key="9">
    <source>
        <dbReference type="PROSITE-ProRule" id="PRU00108"/>
    </source>
</evidence>
<dbReference type="InterPro" id="IPR009057">
    <property type="entry name" value="Homeodomain-like_sf"/>
</dbReference>
<proteinExistence type="inferred from homology"/>
<evidence type="ECO:0000256" key="3">
    <source>
        <dbReference type="ARBA" id="ARBA00023015"/>
    </source>
</evidence>
<feature type="region of interest" description="Disordered" evidence="11">
    <location>
        <begin position="1"/>
        <end position="24"/>
    </location>
</feature>
<evidence type="ECO:0000313" key="15">
    <source>
        <dbReference type="Proteomes" id="UP000623129"/>
    </source>
</evidence>
<dbReference type="SMART" id="SM00234">
    <property type="entry name" value="START"/>
    <property type="match status" value="1"/>
</dbReference>
<dbReference type="InterPro" id="IPR017970">
    <property type="entry name" value="Homeobox_CS"/>
</dbReference>
<dbReference type="PROSITE" id="PS50071">
    <property type="entry name" value="HOMEOBOX_2"/>
    <property type="match status" value="1"/>
</dbReference>
<keyword evidence="4" id="KW-0175">Coiled coil</keyword>
<gene>
    <name evidence="14" type="ORF">FCM35_KLT17440</name>
</gene>
<dbReference type="SMART" id="SM00389">
    <property type="entry name" value="HOX"/>
    <property type="match status" value="1"/>
</dbReference>
<evidence type="ECO:0000256" key="5">
    <source>
        <dbReference type="ARBA" id="ARBA00023125"/>
    </source>
</evidence>
<evidence type="ECO:0000256" key="1">
    <source>
        <dbReference type="ARBA" id="ARBA00004123"/>
    </source>
</evidence>
<dbReference type="CDD" id="cd00086">
    <property type="entry name" value="homeodomain"/>
    <property type="match status" value="1"/>
</dbReference>